<evidence type="ECO:0000313" key="1">
    <source>
        <dbReference type="EMBL" id="OMJ72212.1"/>
    </source>
</evidence>
<evidence type="ECO:0000313" key="2">
    <source>
        <dbReference type="Proteomes" id="UP000187209"/>
    </source>
</evidence>
<protein>
    <submittedName>
        <fullName evidence="1">Uncharacterized protein</fullName>
    </submittedName>
</protein>
<dbReference type="EMBL" id="MPUH01000920">
    <property type="protein sequence ID" value="OMJ72212.1"/>
    <property type="molecule type" value="Genomic_DNA"/>
</dbReference>
<comment type="caution">
    <text evidence="1">The sequence shown here is derived from an EMBL/GenBank/DDBJ whole genome shotgun (WGS) entry which is preliminary data.</text>
</comment>
<dbReference type="AlphaFoldDB" id="A0A1R2B619"/>
<proteinExistence type="predicted"/>
<name>A0A1R2B619_9CILI</name>
<dbReference type="Proteomes" id="UP000187209">
    <property type="component" value="Unassembled WGS sequence"/>
</dbReference>
<keyword evidence="2" id="KW-1185">Reference proteome</keyword>
<organism evidence="1 2">
    <name type="scientific">Stentor coeruleus</name>
    <dbReference type="NCBI Taxonomy" id="5963"/>
    <lineage>
        <taxon>Eukaryota</taxon>
        <taxon>Sar</taxon>
        <taxon>Alveolata</taxon>
        <taxon>Ciliophora</taxon>
        <taxon>Postciliodesmatophora</taxon>
        <taxon>Heterotrichea</taxon>
        <taxon>Heterotrichida</taxon>
        <taxon>Stentoridae</taxon>
        <taxon>Stentor</taxon>
    </lineage>
</organism>
<gene>
    <name evidence="1" type="ORF">SteCoe_29387</name>
</gene>
<reference evidence="1 2" key="1">
    <citation type="submission" date="2016-11" db="EMBL/GenBank/DDBJ databases">
        <title>The macronuclear genome of Stentor coeruleus: a giant cell with tiny introns.</title>
        <authorList>
            <person name="Slabodnick M."/>
            <person name="Ruby J.G."/>
            <person name="Reiff S.B."/>
            <person name="Swart E.C."/>
            <person name="Gosai S."/>
            <person name="Prabakaran S."/>
            <person name="Witkowska E."/>
            <person name="Larue G.E."/>
            <person name="Fisher S."/>
            <person name="Freeman R.M."/>
            <person name="Gunawardena J."/>
            <person name="Chu W."/>
            <person name="Stover N.A."/>
            <person name="Gregory B.D."/>
            <person name="Nowacki M."/>
            <person name="Derisi J."/>
            <person name="Roy S.W."/>
            <person name="Marshall W.F."/>
            <person name="Sood P."/>
        </authorList>
    </citation>
    <scope>NUCLEOTIDE SEQUENCE [LARGE SCALE GENOMIC DNA]</scope>
    <source>
        <strain evidence="1">WM001</strain>
    </source>
</reference>
<accession>A0A1R2B619</accession>
<sequence length="78" mass="8500">MGCCQTSMLGADFQSFPIGSIAINKDCAGSNKNTLVIMDSHSSDHSSPPPIITPYFGKNFSFDEPDKHHHDFKALDIS</sequence>